<evidence type="ECO:0000256" key="1">
    <source>
        <dbReference type="SAM" id="Phobius"/>
    </source>
</evidence>
<reference evidence="3" key="1">
    <citation type="journal article" date="2022" name="Microbiol. Resour. Announc.">
        <title>Draft Genome Sequence of a Methanogenic Archaeon from West Spitsbergen Permafrost.</title>
        <authorList>
            <person name="Trubitsyn V."/>
            <person name="Rivkina E."/>
            <person name="Shcherbakova V."/>
        </authorList>
    </citation>
    <scope>NUCLEOTIDE SEQUENCE [LARGE SCALE GENOMIC DNA]</scope>
    <source>
        <strain evidence="3">VT</strain>
    </source>
</reference>
<accession>A0A8T5UYS4</accession>
<dbReference type="EMBL" id="JAIOUQ010000017">
    <property type="protein sequence ID" value="MBZ2167076.1"/>
    <property type="molecule type" value="Genomic_DNA"/>
</dbReference>
<sequence length="231" mass="24377">MSIKKILLIIILILIGLVAAFVIYQYEQPASTNMMKGNHTLLLLTVDPSEQRPGMGGVDMAFAVYTVDGDVKNLTPIYPGGMMHPTAMEPAGVGTGRLMLHDTLWDADPAVGAKLAQETVVANTGIKTDGVVMVTPDAMIAAVGPINVPGQGKVTGNSIQFLRAEQNSGGMSRGSAVESIMKPIMNATKDPSKYATLAQIAVDQYMKGNIAVVPSSLFTQFAISKGINTII</sequence>
<comment type="caution">
    <text evidence="2">The sequence shown here is derived from an EMBL/GenBank/DDBJ whole genome shotgun (WGS) entry which is preliminary data.</text>
</comment>
<proteinExistence type="predicted"/>
<keyword evidence="1" id="KW-0472">Membrane</keyword>
<dbReference type="AlphaFoldDB" id="A0A8T5UYS4"/>
<keyword evidence="1" id="KW-1133">Transmembrane helix</keyword>
<name>A0A8T5UYS4_9EURY</name>
<evidence type="ECO:0000313" key="3">
    <source>
        <dbReference type="Proteomes" id="UP000825933"/>
    </source>
</evidence>
<dbReference type="Pfam" id="PF13196">
    <property type="entry name" value="DUF4012"/>
    <property type="match status" value="1"/>
</dbReference>
<gene>
    <name evidence="2" type="ORF">K8N75_13610</name>
</gene>
<dbReference type="InterPro" id="IPR025101">
    <property type="entry name" value="DUF4012"/>
</dbReference>
<dbReference type="Proteomes" id="UP000825933">
    <property type="component" value="Unassembled WGS sequence"/>
</dbReference>
<keyword evidence="1" id="KW-0812">Transmembrane</keyword>
<keyword evidence="3" id="KW-1185">Reference proteome</keyword>
<organism evidence="2 3">
    <name type="scientific">Methanobacterium spitsbergense</name>
    <dbReference type="NCBI Taxonomy" id="2874285"/>
    <lineage>
        <taxon>Archaea</taxon>
        <taxon>Methanobacteriati</taxon>
        <taxon>Methanobacteriota</taxon>
        <taxon>Methanomada group</taxon>
        <taxon>Methanobacteria</taxon>
        <taxon>Methanobacteriales</taxon>
        <taxon>Methanobacteriaceae</taxon>
        <taxon>Methanobacterium</taxon>
    </lineage>
</organism>
<dbReference type="RefSeq" id="WP_223792612.1">
    <property type="nucleotide sequence ID" value="NZ_JAIOUQ010000017.1"/>
</dbReference>
<evidence type="ECO:0000313" key="2">
    <source>
        <dbReference type="EMBL" id="MBZ2167076.1"/>
    </source>
</evidence>
<feature type="transmembrane region" description="Helical" evidence="1">
    <location>
        <begin position="6"/>
        <end position="26"/>
    </location>
</feature>
<protein>
    <submittedName>
        <fullName evidence="2">DUF4012 domain-containing protein</fullName>
    </submittedName>
</protein>